<accession>A0A8J6C438</accession>
<evidence type="ECO:0000256" key="8">
    <source>
        <dbReference type="RuleBase" id="RU079119"/>
    </source>
</evidence>
<protein>
    <recommendedName>
        <fullName evidence="8">Palmitoyltransferase</fullName>
        <ecNumber evidence="8">2.3.1.225</ecNumber>
    </recommendedName>
</protein>
<dbReference type="Pfam" id="PF01529">
    <property type="entry name" value="DHHC"/>
    <property type="match status" value="1"/>
</dbReference>
<evidence type="ECO:0000256" key="5">
    <source>
        <dbReference type="ARBA" id="ARBA00023136"/>
    </source>
</evidence>
<dbReference type="GO" id="GO:0005794">
    <property type="term" value="C:Golgi apparatus"/>
    <property type="evidence" value="ECO:0007669"/>
    <property type="project" value="TreeGrafter"/>
</dbReference>
<evidence type="ECO:0000256" key="9">
    <source>
        <dbReference type="SAM" id="MobiDB-lite"/>
    </source>
</evidence>
<organism evidence="11 12">
    <name type="scientific">Diacronema lutheri</name>
    <name type="common">Unicellular marine alga</name>
    <name type="synonym">Monochrysis lutheri</name>
    <dbReference type="NCBI Taxonomy" id="2081491"/>
    <lineage>
        <taxon>Eukaryota</taxon>
        <taxon>Haptista</taxon>
        <taxon>Haptophyta</taxon>
        <taxon>Pavlovophyceae</taxon>
        <taxon>Pavlovales</taxon>
        <taxon>Pavlovaceae</taxon>
        <taxon>Diacronema</taxon>
    </lineage>
</organism>
<feature type="transmembrane region" description="Helical" evidence="8">
    <location>
        <begin position="139"/>
        <end position="158"/>
    </location>
</feature>
<keyword evidence="6 8" id="KW-0012">Acyltransferase</keyword>
<feature type="compositionally biased region" description="Low complexity" evidence="9">
    <location>
        <begin position="393"/>
        <end position="402"/>
    </location>
</feature>
<dbReference type="PANTHER" id="PTHR22883">
    <property type="entry name" value="ZINC FINGER DHHC DOMAIN CONTAINING PROTEIN"/>
    <property type="match status" value="1"/>
</dbReference>
<dbReference type="GO" id="GO:0019706">
    <property type="term" value="F:protein-cysteine S-palmitoyltransferase activity"/>
    <property type="evidence" value="ECO:0007669"/>
    <property type="project" value="UniProtKB-EC"/>
</dbReference>
<dbReference type="GO" id="GO:0006612">
    <property type="term" value="P:protein targeting to membrane"/>
    <property type="evidence" value="ECO:0007669"/>
    <property type="project" value="TreeGrafter"/>
</dbReference>
<comment type="similarity">
    <text evidence="7">Belongs to the DHHC palmitoyltransferase family. PFA5 subfamily.</text>
</comment>
<feature type="domain" description="Palmitoyltransferase DHHC" evidence="10">
    <location>
        <begin position="198"/>
        <end position="330"/>
    </location>
</feature>
<proteinExistence type="inferred from homology"/>
<dbReference type="InterPro" id="IPR001594">
    <property type="entry name" value="Palmitoyltrfase_DHHC"/>
</dbReference>
<reference evidence="11" key="1">
    <citation type="submission" date="2021-05" db="EMBL/GenBank/DDBJ databases">
        <title>The genome of the haptophyte Pavlova lutheri (Diacronema luteri, Pavlovales) - a model for lipid biosynthesis in eukaryotic algae.</title>
        <authorList>
            <person name="Hulatt C.J."/>
            <person name="Posewitz M.C."/>
        </authorList>
    </citation>
    <scope>NUCLEOTIDE SEQUENCE</scope>
    <source>
        <strain evidence="11">NIVA-4/92</strain>
    </source>
</reference>
<evidence type="ECO:0000256" key="3">
    <source>
        <dbReference type="ARBA" id="ARBA00022692"/>
    </source>
</evidence>
<dbReference type="EMBL" id="JAGTXO010000059">
    <property type="protein sequence ID" value="KAG8457971.1"/>
    <property type="molecule type" value="Genomic_DNA"/>
</dbReference>
<evidence type="ECO:0000256" key="2">
    <source>
        <dbReference type="ARBA" id="ARBA00022679"/>
    </source>
</evidence>
<comment type="catalytic activity">
    <reaction evidence="8">
        <text>L-cysteinyl-[protein] + hexadecanoyl-CoA = S-hexadecanoyl-L-cysteinyl-[protein] + CoA</text>
        <dbReference type="Rhea" id="RHEA:36683"/>
        <dbReference type="Rhea" id="RHEA-COMP:10131"/>
        <dbReference type="Rhea" id="RHEA-COMP:11032"/>
        <dbReference type="ChEBI" id="CHEBI:29950"/>
        <dbReference type="ChEBI" id="CHEBI:57287"/>
        <dbReference type="ChEBI" id="CHEBI:57379"/>
        <dbReference type="ChEBI" id="CHEBI:74151"/>
        <dbReference type="EC" id="2.3.1.225"/>
    </reaction>
</comment>
<dbReference type="OrthoDB" id="5977743at2759"/>
<dbReference type="PANTHER" id="PTHR22883:SF23">
    <property type="entry name" value="PALMITOYLTRANSFERASE ZDHHC6"/>
    <property type="match status" value="1"/>
</dbReference>
<dbReference type="EC" id="2.3.1.225" evidence="8"/>
<evidence type="ECO:0000259" key="10">
    <source>
        <dbReference type="Pfam" id="PF01529"/>
    </source>
</evidence>
<evidence type="ECO:0000256" key="6">
    <source>
        <dbReference type="ARBA" id="ARBA00023315"/>
    </source>
</evidence>
<gene>
    <name evidence="11" type="ORF">KFE25_012642</name>
</gene>
<feature type="transmembrane region" description="Helical" evidence="8">
    <location>
        <begin position="110"/>
        <end position="127"/>
    </location>
</feature>
<dbReference type="AlphaFoldDB" id="A0A8J6C438"/>
<feature type="region of interest" description="Disordered" evidence="9">
    <location>
        <begin position="388"/>
        <end position="415"/>
    </location>
</feature>
<dbReference type="PROSITE" id="PS50216">
    <property type="entry name" value="DHHC"/>
    <property type="match status" value="1"/>
</dbReference>
<comment type="caution">
    <text evidence="11">The sequence shown here is derived from an EMBL/GenBank/DDBJ whole genome shotgun (WGS) entry which is preliminary data.</text>
</comment>
<keyword evidence="3 8" id="KW-0812">Transmembrane</keyword>
<comment type="subcellular location">
    <subcellularLocation>
        <location evidence="1">Membrane</location>
        <topology evidence="1">Multi-pass membrane protein</topology>
    </subcellularLocation>
</comment>
<keyword evidence="5 8" id="KW-0472">Membrane</keyword>
<evidence type="ECO:0000313" key="11">
    <source>
        <dbReference type="EMBL" id="KAG8457971.1"/>
    </source>
</evidence>
<dbReference type="Proteomes" id="UP000751190">
    <property type="component" value="Unassembled WGS sequence"/>
</dbReference>
<feature type="transmembrane region" description="Helical" evidence="8">
    <location>
        <begin position="170"/>
        <end position="186"/>
    </location>
</feature>
<dbReference type="InterPro" id="IPR039859">
    <property type="entry name" value="PFA4/ZDH16/20/ERF2-like"/>
</dbReference>
<dbReference type="GO" id="GO:0005783">
    <property type="term" value="C:endoplasmic reticulum"/>
    <property type="evidence" value="ECO:0007669"/>
    <property type="project" value="TreeGrafter"/>
</dbReference>
<keyword evidence="12" id="KW-1185">Reference proteome</keyword>
<evidence type="ECO:0000313" key="12">
    <source>
        <dbReference type="Proteomes" id="UP000751190"/>
    </source>
</evidence>
<sequence length="415" mass="42086">MASYERLGAGDGPGGEPALCCCEYTNAKGEVVHMLQLCCECDALDALADAALSAAPARARSAALAAALAEADARVRFAWPFGGGAVHIGAAGLVPPALLLAAAFAASSSFAGLALAAVGTPAAAAIAHRALARARARTGLLLSWTLHAYALCSLRYFYASYPRAPDGANAATIALGAGAVLALGGARAPPTRLRADADCRTRALARAHRCGATGSLVPRYDHFCAWVDAPIGLGNHRAFVAFVGLTAAASAANGAHAAAGALHACAEPRPAGPVALARALGRCVRWHAEHARGSVDLAVVACMAVAACATLALLVGQCALILRNVTTFESRHRSRIDYMRRGNPFDRGWRANVAEFARGEACAADGAAAAAVDAALADCEASPRGRARECDARANAPPRAGEAAGGAVGASDERR</sequence>
<evidence type="ECO:0000256" key="7">
    <source>
        <dbReference type="ARBA" id="ARBA00038298"/>
    </source>
</evidence>
<evidence type="ECO:0000256" key="4">
    <source>
        <dbReference type="ARBA" id="ARBA00022989"/>
    </source>
</evidence>
<evidence type="ECO:0000256" key="1">
    <source>
        <dbReference type="ARBA" id="ARBA00004141"/>
    </source>
</evidence>
<feature type="transmembrane region" description="Helical" evidence="8">
    <location>
        <begin position="84"/>
        <end position="104"/>
    </location>
</feature>
<dbReference type="GO" id="GO:0016020">
    <property type="term" value="C:membrane"/>
    <property type="evidence" value="ECO:0007669"/>
    <property type="project" value="UniProtKB-SubCell"/>
</dbReference>
<feature type="transmembrane region" description="Helical" evidence="8">
    <location>
        <begin position="297"/>
        <end position="322"/>
    </location>
</feature>
<name>A0A8J6C438_DIALT</name>
<keyword evidence="2 8" id="KW-0808">Transferase</keyword>
<comment type="domain">
    <text evidence="8">The DHHC domain is required for palmitoyltransferase activity.</text>
</comment>
<keyword evidence="4 8" id="KW-1133">Transmembrane helix</keyword>